<organism evidence="1">
    <name type="scientific">Cucumis melo</name>
    <name type="common">Muskmelon</name>
    <dbReference type="NCBI Taxonomy" id="3656"/>
    <lineage>
        <taxon>Eukaryota</taxon>
        <taxon>Viridiplantae</taxon>
        <taxon>Streptophyta</taxon>
        <taxon>Embryophyta</taxon>
        <taxon>Tracheophyta</taxon>
        <taxon>Spermatophyta</taxon>
        <taxon>Magnoliopsida</taxon>
        <taxon>eudicotyledons</taxon>
        <taxon>Gunneridae</taxon>
        <taxon>Pentapetalae</taxon>
        <taxon>rosids</taxon>
        <taxon>fabids</taxon>
        <taxon>Cucurbitales</taxon>
        <taxon>Cucurbitaceae</taxon>
        <taxon>Benincaseae</taxon>
        <taxon>Cucumis</taxon>
    </lineage>
</organism>
<accession>A0A9I9E4P4</accession>
<reference evidence="1" key="1">
    <citation type="submission" date="2023-03" db="UniProtKB">
        <authorList>
            <consortium name="EnsemblPlants"/>
        </authorList>
    </citation>
    <scope>IDENTIFICATION</scope>
</reference>
<sequence>MKLVSETATRVEKWSLLVILFKEVEDKNHKSKISRKLHNHSQLGLELHMNIERRNGRIENSKLNGRPKQETVKTFMVALEMSLLKIYIKAHCCQDGPMKEEADSCRCSTEWQCQHLQLGDANI</sequence>
<dbReference type="EnsemblPlants" id="MELO3C028687.2.1">
    <property type="protein sequence ID" value="MELO3C028687.2.1"/>
    <property type="gene ID" value="MELO3C028687.2"/>
</dbReference>
<proteinExistence type="predicted"/>
<dbReference type="AlphaFoldDB" id="A0A9I9E4P4"/>
<dbReference type="Gramene" id="MELO3C028687.2.1">
    <property type="protein sequence ID" value="MELO3C028687.2.1"/>
    <property type="gene ID" value="MELO3C028687.2"/>
</dbReference>
<evidence type="ECO:0000313" key="1">
    <source>
        <dbReference type="EnsemblPlants" id="MELO3C028687.2.1"/>
    </source>
</evidence>
<name>A0A9I9E4P4_CUCME</name>
<protein>
    <submittedName>
        <fullName evidence="1">Uncharacterized protein</fullName>
    </submittedName>
</protein>